<feature type="compositionally biased region" description="Basic and acidic residues" evidence="8">
    <location>
        <begin position="445"/>
        <end position="456"/>
    </location>
</feature>
<feature type="region of interest" description="Disordered" evidence="8">
    <location>
        <begin position="1"/>
        <end position="23"/>
    </location>
</feature>
<comment type="subcellular location">
    <subcellularLocation>
        <location evidence="1">Membrane</location>
        <topology evidence="1">Multi-pass membrane protein</topology>
    </subcellularLocation>
</comment>
<sequence length="678" mass="73649">MNPKVFQDASSSDSSFFEKLTDPNSSTLSEVTVEKNTVLHVALQFKQFEAAKNIVQLNSSLVYEKNSKGNTPLHVAARVGTSSIVKLLIGQAKKQDVEAGVLKLLSMENEAGDTALHIAVRCVNFKVVEELINEKDPEGLALKTNKAGESALFLAVDGQRYDIASHILNKAPNCSYAGRGDMNVLHVLAFHTSNCIMKQVMEKCPSAIGERDDFGLTPLEIAAFMGNEKFVKLLLERDQKPNIAYSQDKAGTSALHIAALNGNVKIMNELISKCPDIYEILNNKGRNALHLAAKSGQSAAVKYLSQFKSLINEQDSKGNTPMHLAASKGHFEIASQLGRDNDVGLNTTNKDGFTTLDKVLLREKFGGFRLTRELRVKLKDAQQSLRGALLLKEMSDDSLNDPTMKAALADPEVPADKSISDSKADGMENSDTKADAMKNSNSKADGMKNSDTKAESSMDSNTKADGVKNSNSNADRTRNFKAVPKTNTNSKPVRVNNSDSKADSIKKMAKNDMLVATLITTVTFTAAFTVPGGYRSQGVDEGMAVLSKTNAFHVFQMANTLAFGLSITSLFYNYAKMTFKSVLQPSDHIQRALAFTTYSILLLVVAFVSGTYTVMPHSMGITTAVIVCCCFFSNQILSLPHLLAITCAGLTQSFAREEKPESDEELTRDDSEASPVRG</sequence>
<dbReference type="Pfam" id="PF00023">
    <property type="entry name" value="Ank"/>
    <property type="match status" value="1"/>
</dbReference>
<dbReference type="Proteomes" id="UP001324115">
    <property type="component" value="Unassembled WGS sequence"/>
</dbReference>
<keyword evidence="4 9" id="KW-1133">Transmembrane helix</keyword>
<feature type="compositionally biased region" description="Polar residues" evidence="8">
    <location>
        <begin position="457"/>
        <end position="474"/>
    </location>
</feature>
<feature type="domain" description="PGG" evidence="10">
    <location>
        <begin position="505"/>
        <end position="614"/>
    </location>
</feature>
<reference evidence="11 12" key="1">
    <citation type="journal article" date="2023" name="G3 (Bethesda)">
        <title>A haplotype-resolved chromosome-scale genome for Quercus rubra L. provides insights into the genetics of adaptive traits for red oak species.</title>
        <authorList>
            <person name="Kapoor B."/>
            <person name="Jenkins J."/>
            <person name="Schmutz J."/>
            <person name="Zhebentyayeva T."/>
            <person name="Kuelheim C."/>
            <person name="Coggeshall M."/>
            <person name="Heim C."/>
            <person name="Lasky J.R."/>
            <person name="Leites L."/>
            <person name="Islam-Faridi N."/>
            <person name="Romero-Severson J."/>
            <person name="DeLeo V.L."/>
            <person name="Lucas S.M."/>
            <person name="Lazic D."/>
            <person name="Gailing O."/>
            <person name="Carlson J."/>
            <person name="Staton M."/>
        </authorList>
    </citation>
    <scope>NUCLEOTIDE SEQUENCE [LARGE SCALE GENOMIC DNA]</scope>
    <source>
        <strain evidence="11">Pseudo-F2</strain>
    </source>
</reference>
<dbReference type="SUPFAM" id="SSF48403">
    <property type="entry name" value="Ankyrin repeat"/>
    <property type="match status" value="1"/>
</dbReference>
<dbReference type="Gene3D" id="1.25.40.20">
    <property type="entry name" value="Ankyrin repeat-containing domain"/>
    <property type="match status" value="1"/>
</dbReference>
<evidence type="ECO:0000256" key="7">
    <source>
        <dbReference type="PROSITE-ProRule" id="PRU00023"/>
    </source>
</evidence>
<keyword evidence="5 7" id="KW-0040">ANK repeat</keyword>
<dbReference type="Pfam" id="PF13962">
    <property type="entry name" value="PGG"/>
    <property type="match status" value="1"/>
</dbReference>
<evidence type="ECO:0000313" key="11">
    <source>
        <dbReference type="EMBL" id="KAK4595496.1"/>
    </source>
</evidence>
<evidence type="ECO:0000256" key="1">
    <source>
        <dbReference type="ARBA" id="ARBA00004141"/>
    </source>
</evidence>
<dbReference type="EMBL" id="JAXUIC010000003">
    <property type="protein sequence ID" value="KAK4595496.1"/>
    <property type="molecule type" value="Genomic_DNA"/>
</dbReference>
<accession>A0AAN7J2N5</accession>
<evidence type="ECO:0000256" key="9">
    <source>
        <dbReference type="SAM" id="Phobius"/>
    </source>
</evidence>
<evidence type="ECO:0000313" key="12">
    <source>
        <dbReference type="Proteomes" id="UP001324115"/>
    </source>
</evidence>
<dbReference type="InterPro" id="IPR002110">
    <property type="entry name" value="Ankyrin_rpt"/>
</dbReference>
<evidence type="ECO:0000256" key="2">
    <source>
        <dbReference type="ARBA" id="ARBA00022692"/>
    </source>
</evidence>
<feature type="repeat" description="ANK" evidence="7">
    <location>
        <begin position="317"/>
        <end position="350"/>
    </location>
</feature>
<dbReference type="GO" id="GO:0005886">
    <property type="term" value="C:plasma membrane"/>
    <property type="evidence" value="ECO:0007669"/>
    <property type="project" value="TreeGrafter"/>
</dbReference>
<evidence type="ECO:0000256" key="5">
    <source>
        <dbReference type="ARBA" id="ARBA00023043"/>
    </source>
</evidence>
<organism evidence="11 12">
    <name type="scientific">Quercus rubra</name>
    <name type="common">Northern red oak</name>
    <name type="synonym">Quercus borealis</name>
    <dbReference type="NCBI Taxonomy" id="3512"/>
    <lineage>
        <taxon>Eukaryota</taxon>
        <taxon>Viridiplantae</taxon>
        <taxon>Streptophyta</taxon>
        <taxon>Embryophyta</taxon>
        <taxon>Tracheophyta</taxon>
        <taxon>Spermatophyta</taxon>
        <taxon>Magnoliopsida</taxon>
        <taxon>eudicotyledons</taxon>
        <taxon>Gunneridae</taxon>
        <taxon>Pentapetalae</taxon>
        <taxon>rosids</taxon>
        <taxon>fabids</taxon>
        <taxon>Fagales</taxon>
        <taxon>Fagaceae</taxon>
        <taxon>Quercus</taxon>
    </lineage>
</organism>
<proteinExistence type="predicted"/>
<feature type="region of interest" description="Disordered" evidence="8">
    <location>
        <begin position="656"/>
        <end position="678"/>
    </location>
</feature>
<feature type="transmembrane region" description="Helical" evidence="9">
    <location>
        <begin position="621"/>
        <end position="650"/>
    </location>
</feature>
<name>A0AAN7J2N5_QUERU</name>
<dbReference type="PROSITE" id="PS50297">
    <property type="entry name" value="ANK_REP_REGION"/>
    <property type="match status" value="5"/>
</dbReference>
<feature type="repeat" description="ANK" evidence="7">
    <location>
        <begin position="284"/>
        <end position="316"/>
    </location>
</feature>
<keyword evidence="6 9" id="KW-0472">Membrane</keyword>
<evidence type="ECO:0000256" key="4">
    <source>
        <dbReference type="ARBA" id="ARBA00022989"/>
    </source>
</evidence>
<dbReference type="PROSITE" id="PS50088">
    <property type="entry name" value="ANK_REPEAT"/>
    <property type="match status" value="5"/>
</dbReference>
<dbReference type="SMART" id="SM00248">
    <property type="entry name" value="ANK"/>
    <property type="match status" value="8"/>
</dbReference>
<evidence type="ECO:0000256" key="3">
    <source>
        <dbReference type="ARBA" id="ARBA00022737"/>
    </source>
</evidence>
<dbReference type="InterPro" id="IPR026961">
    <property type="entry name" value="PGG_dom"/>
</dbReference>
<keyword evidence="12" id="KW-1185">Reference proteome</keyword>
<keyword evidence="2 9" id="KW-0812">Transmembrane</keyword>
<feature type="transmembrane region" description="Helical" evidence="9">
    <location>
        <begin position="592"/>
        <end position="615"/>
    </location>
</feature>
<keyword evidence="3" id="KW-0677">Repeat</keyword>
<feature type="compositionally biased region" description="Basic and acidic residues" evidence="8">
    <location>
        <begin position="414"/>
        <end position="436"/>
    </location>
</feature>
<gene>
    <name evidence="11" type="ORF">RGQ29_013818</name>
</gene>
<feature type="repeat" description="ANK" evidence="7">
    <location>
        <begin position="250"/>
        <end position="277"/>
    </location>
</feature>
<dbReference type="PANTHER" id="PTHR24186:SF50">
    <property type="entry name" value="ANKYRIN REPEAT-CONTAINING PROTEIN ITN1-LIKE ISOFORM X1"/>
    <property type="match status" value="1"/>
</dbReference>
<feature type="compositionally biased region" description="Polar residues" evidence="8">
    <location>
        <begin position="485"/>
        <end position="499"/>
    </location>
</feature>
<feature type="transmembrane region" description="Helical" evidence="9">
    <location>
        <begin position="554"/>
        <end position="572"/>
    </location>
</feature>
<dbReference type="Pfam" id="PF12796">
    <property type="entry name" value="Ank_2"/>
    <property type="match status" value="3"/>
</dbReference>
<protein>
    <recommendedName>
        <fullName evidence="10">PGG domain-containing protein</fullName>
    </recommendedName>
</protein>
<evidence type="ECO:0000259" key="10">
    <source>
        <dbReference type="Pfam" id="PF13962"/>
    </source>
</evidence>
<feature type="transmembrane region" description="Helical" evidence="9">
    <location>
        <begin position="513"/>
        <end position="534"/>
    </location>
</feature>
<feature type="repeat" description="ANK" evidence="7">
    <location>
        <begin position="68"/>
        <end position="100"/>
    </location>
</feature>
<dbReference type="PANTHER" id="PTHR24186">
    <property type="entry name" value="PROTEIN PHOSPHATASE 1 REGULATORY SUBUNIT"/>
    <property type="match status" value="1"/>
</dbReference>
<dbReference type="AlphaFoldDB" id="A0AAN7J2N5"/>
<comment type="caution">
    <text evidence="11">The sequence shown here is derived from an EMBL/GenBank/DDBJ whole genome shotgun (WGS) entry which is preliminary data.</text>
</comment>
<feature type="region of interest" description="Disordered" evidence="8">
    <location>
        <begin position="401"/>
        <end position="501"/>
    </location>
</feature>
<feature type="repeat" description="ANK" evidence="7">
    <location>
        <begin position="214"/>
        <end position="246"/>
    </location>
</feature>
<evidence type="ECO:0000256" key="6">
    <source>
        <dbReference type="ARBA" id="ARBA00023136"/>
    </source>
</evidence>
<dbReference type="InterPro" id="IPR036770">
    <property type="entry name" value="Ankyrin_rpt-contain_sf"/>
</dbReference>
<evidence type="ECO:0000256" key="8">
    <source>
        <dbReference type="SAM" id="MobiDB-lite"/>
    </source>
</evidence>